<comment type="caution">
    <text evidence="1">The sequence shown here is derived from an EMBL/GenBank/DDBJ whole genome shotgun (WGS) entry which is preliminary data.</text>
</comment>
<reference evidence="2" key="1">
    <citation type="journal article" date="2015" name="Nat. Genet.">
        <title>The genome and transcriptome of the zoonotic hookworm Ancylostoma ceylanicum identify infection-specific gene families.</title>
        <authorList>
            <person name="Schwarz E.M."/>
            <person name="Hu Y."/>
            <person name="Antoshechkin I."/>
            <person name="Miller M.M."/>
            <person name="Sternberg P.W."/>
            <person name="Aroian R.V."/>
        </authorList>
    </citation>
    <scope>NUCLEOTIDE SEQUENCE</scope>
    <source>
        <strain evidence="2">HY135</strain>
    </source>
</reference>
<keyword evidence="2" id="KW-1185">Reference proteome</keyword>
<name>A0A016ST28_9BILA</name>
<accession>A0A016ST28</accession>
<evidence type="ECO:0000313" key="2">
    <source>
        <dbReference type="Proteomes" id="UP000024635"/>
    </source>
</evidence>
<sequence>MSLRETSEKRNFAEVPKLPFFSAFPLGSPSELPQKLASNVIRPRMFRNSAGSAEVSKVCVDTGCQKCGWLCKSIPRFLRFKMNQHESAILEIRIAGAMCIDCHVTSP</sequence>
<protein>
    <submittedName>
        <fullName evidence="1">Uncharacterized protein</fullName>
    </submittedName>
</protein>
<gene>
    <name evidence="1" type="primary">Acey_s0178.g690</name>
    <name evidence="1" type="ORF">Y032_0178g690</name>
</gene>
<dbReference type="Proteomes" id="UP000024635">
    <property type="component" value="Unassembled WGS sequence"/>
</dbReference>
<organism evidence="1 2">
    <name type="scientific">Ancylostoma ceylanicum</name>
    <dbReference type="NCBI Taxonomy" id="53326"/>
    <lineage>
        <taxon>Eukaryota</taxon>
        <taxon>Metazoa</taxon>
        <taxon>Ecdysozoa</taxon>
        <taxon>Nematoda</taxon>
        <taxon>Chromadorea</taxon>
        <taxon>Rhabditida</taxon>
        <taxon>Rhabditina</taxon>
        <taxon>Rhabditomorpha</taxon>
        <taxon>Strongyloidea</taxon>
        <taxon>Ancylostomatidae</taxon>
        <taxon>Ancylostomatinae</taxon>
        <taxon>Ancylostoma</taxon>
    </lineage>
</organism>
<proteinExistence type="predicted"/>
<dbReference type="EMBL" id="JARK01001514">
    <property type="protein sequence ID" value="EYB93878.1"/>
    <property type="molecule type" value="Genomic_DNA"/>
</dbReference>
<dbReference type="AlphaFoldDB" id="A0A016ST28"/>
<evidence type="ECO:0000313" key="1">
    <source>
        <dbReference type="EMBL" id="EYB93878.1"/>
    </source>
</evidence>